<accession>A0A157Q6E5</accession>
<reference evidence="2 3" key="1">
    <citation type="submission" date="2016-03" db="EMBL/GenBank/DDBJ databases">
        <authorList>
            <consortium name="Pathogen Informatics"/>
        </authorList>
    </citation>
    <scope>NUCLEOTIDE SEQUENCE [LARGE SCALE GENOMIC DNA]</scope>
    <source>
        <strain evidence="2 3">NCTC13364</strain>
    </source>
</reference>
<dbReference type="SUPFAM" id="SSF47413">
    <property type="entry name" value="lambda repressor-like DNA-binding domains"/>
    <property type="match status" value="1"/>
</dbReference>
<organism evidence="2 3">
    <name type="scientific">Bordetella ansorpii</name>
    <dbReference type="NCBI Taxonomy" id="288768"/>
    <lineage>
        <taxon>Bacteria</taxon>
        <taxon>Pseudomonadati</taxon>
        <taxon>Pseudomonadota</taxon>
        <taxon>Betaproteobacteria</taxon>
        <taxon>Burkholderiales</taxon>
        <taxon>Alcaligenaceae</taxon>
        <taxon>Bordetella</taxon>
    </lineage>
</organism>
<dbReference type="EMBL" id="FKBS01000017">
    <property type="protein sequence ID" value="SAI41465.1"/>
    <property type="molecule type" value="Genomic_DNA"/>
</dbReference>
<dbReference type="PROSITE" id="PS50943">
    <property type="entry name" value="HTH_CROC1"/>
    <property type="match status" value="1"/>
</dbReference>
<dbReference type="Pfam" id="PF01381">
    <property type="entry name" value="HTH_3"/>
    <property type="match status" value="1"/>
</dbReference>
<evidence type="ECO:0000313" key="2">
    <source>
        <dbReference type="EMBL" id="SAI41465.1"/>
    </source>
</evidence>
<dbReference type="GO" id="GO:0003677">
    <property type="term" value="F:DNA binding"/>
    <property type="evidence" value="ECO:0007669"/>
    <property type="project" value="InterPro"/>
</dbReference>
<dbReference type="CDD" id="cd00093">
    <property type="entry name" value="HTH_XRE"/>
    <property type="match status" value="1"/>
</dbReference>
<dbReference type="AlphaFoldDB" id="A0A157Q6E5"/>
<protein>
    <submittedName>
        <fullName evidence="2">Transcriptional regulator, y4mF family</fullName>
    </submittedName>
</protein>
<evidence type="ECO:0000259" key="1">
    <source>
        <dbReference type="PROSITE" id="PS50943"/>
    </source>
</evidence>
<dbReference type="InterPro" id="IPR010982">
    <property type="entry name" value="Lambda_DNA-bd_dom_sf"/>
</dbReference>
<name>A0A157Q6E5_9BORD</name>
<gene>
    <name evidence="2" type="ORF">SAMEA1982600_03302</name>
</gene>
<feature type="domain" description="HTH cro/C1-type" evidence="1">
    <location>
        <begin position="35"/>
        <end position="87"/>
    </location>
</feature>
<evidence type="ECO:0000313" key="3">
    <source>
        <dbReference type="Proteomes" id="UP000077037"/>
    </source>
</evidence>
<dbReference type="OrthoDB" id="9182103at2"/>
<proteinExistence type="predicted"/>
<dbReference type="InterPro" id="IPR001387">
    <property type="entry name" value="Cro/C1-type_HTH"/>
</dbReference>
<dbReference type="Gene3D" id="1.10.260.40">
    <property type="entry name" value="lambda repressor-like DNA-binding domains"/>
    <property type="match status" value="1"/>
</dbReference>
<sequence length="125" mass="13973">MPSMKTLDDLLRADQGYEPTLSDMPEVSQQIGERLRRQRVAFDWRQADVAERAGVSVQTVKAVEKGDPISGESLLRLLLAFGHGSDLIRMLESPHFPDLDSHQRYVEMGGSVTSLHKRVRSKAGN</sequence>
<dbReference type="SMART" id="SM00530">
    <property type="entry name" value="HTH_XRE"/>
    <property type="match status" value="1"/>
</dbReference>
<dbReference type="Proteomes" id="UP000077037">
    <property type="component" value="Unassembled WGS sequence"/>
</dbReference>